<evidence type="ECO:0000259" key="3">
    <source>
        <dbReference type="PROSITE" id="PS51737"/>
    </source>
</evidence>
<dbReference type="RefSeq" id="WP_041337440.1">
    <property type="nucleotide sequence ID" value="NZ_DAWBXX010000026.1"/>
</dbReference>
<sequence length="545" mass="63585">MKKQQHYKAALYCRLSVDDGNFGGSVSIETQKILLEQYCKDHKITDYKFYCDDGCSGTNFDRPSFKKMLSDIDEGKINLVIVKDLSRFGRNYVEAGMYVQRFTDSNIRFIAADDNYDSLVNSDDLLFPIKNVVNEMYARDVSKKTKAAKKAKARDGQFIGSKAPFGYKIDPNDRHHLIVDEPAAQVVKRIFRLASEGVGYNKMAKIFREEKVLTPIAYFNLNNPDYFKSDYWRKEFDWHVTSIRAILNNEVYLGKLVYGKQRNKSMKSKEKVRNPKEDWIVVENCHEPIITQELWDTVHKILNAKHRPAKAGEVQMFAGLLYCSDCGHCLTYSQKQRKDGSYHGAYSCWMYKTHGKEYCASHYITFDTIYELVLIDIQRNLFQYRKNTDKFKSILSRKYQSDSQKQAEQITLEYEQKQKRCEELDKIISRLYEDNVLGRIGDERYESMSQSYELEQVEIKKALPILKSKIDELKRQSDCADNFINVIKKYTIIDKLDAAILNELIDKIVVHHKEQAEDGRTFQQIEIYYRFVGKLGTENELSKAA</sequence>
<dbReference type="InterPro" id="IPR006119">
    <property type="entry name" value="Resolv_N"/>
</dbReference>
<dbReference type="InterPro" id="IPR036162">
    <property type="entry name" value="Resolvase-like_N_sf"/>
</dbReference>
<evidence type="ECO:0000313" key="5">
    <source>
        <dbReference type="EMBL" id="MDB8743465.1"/>
    </source>
</evidence>
<dbReference type="Proteomes" id="UP000027600">
    <property type="component" value="Chromosome II"/>
</dbReference>
<name>A0AAP3VP91_9FIRM</name>
<dbReference type="PROSITE" id="PS51736">
    <property type="entry name" value="RECOMBINASES_3"/>
    <property type="match status" value="1"/>
</dbReference>
<evidence type="ECO:0000259" key="2">
    <source>
        <dbReference type="PROSITE" id="PS51736"/>
    </source>
</evidence>
<protein>
    <submittedName>
        <fullName evidence="5">Recombinase family protein</fullName>
    </submittedName>
</protein>
<dbReference type="Gene3D" id="3.40.50.1390">
    <property type="entry name" value="Resolvase, N-terminal catalytic domain"/>
    <property type="match status" value="1"/>
</dbReference>
<evidence type="ECO:0000313" key="4">
    <source>
        <dbReference type="EMBL" id="CCO06176.1"/>
    </source>
</evidence>
<dbReference type="SUPFAM" id="SSF53041">
    <property type="entry name" value="Resolvase-like"/>
    <property type="match status" value="1"/>
</dbReference>
<reference evidence="4 6" key="1">
    <citation type="journal article" date="2014" name="Int. J. Syst. Evol. Microbiol.">
        <title>Complete genome of a new Firmicutes species belonging to the dominant human colonic microbiota ('Ruminococcus bicirculans') reveals two chromosomes and a selective capacity to utilize plant glucans.</title>
        <authorList>
            <consortium name="NISC Comparative Sequencing Program"/>
            <person name="Wegmann U."/>
            <person name="Louis P."/>
            <person name="Goesmann A."/>
            <person name="Henrissat B."/>
            <person name="Duncan S.H."/>
            <person name="Flint H.J."/>
        </authorList>
    </citation>
    <scope>NUCLEOTIDE SEQUENCE [LARGE SCALE GENOMIC DNA]</scope>
    <source>
        <strain evidence="4 6">80/3</strain>
    </source>
</reference>
<dbReference type="PROSITE" id="PS51737">
    <property type="entry name" value="RECOMBINASE_DNA_BIND"/>
    <property type="match status" value="1"/>
</dbReference>
<dbReference type="Pfam" id="PF13408">
    <property type="entry name" value="Zn_ribbon_recom"/>
    <property type="match status" value="1"/>
</dbReference>
<dbReference type="InterPro" id="IPR050639">
    <property type="entry name" value="SSR_resolvase"/>
</dbReference>
<accession>A0AAP3VP91</accession>
<feature type="domain" description="Resolvase/invertase-type recombinase catalytic" evidence="2">
    <location>
        <begin position="8"/>
        <end position="156"/>
    </location>
</feature>
<organism evidence="5 7">
    <name type="scientific">Ruminococcus bicirculans</name>
    <name type="common">ex Wegman et al. 2014</name>
    <dbReference type="NCBI Taxonomy" id="1160721"/>
    <lineage>
        <taxon>Bacteria</taxon>
        <taxon>Bacillati</taxon>
        <taxon>Bacillota</taxon>
        <taxon>Clostridia</taxon>
        <taxon>Eubacteriales</taxon>
        <taxon>Oscillospiraceae</taxon>
        <taxon>Ruminococcus</taxon>
    </lineage>
</organism>
<dbReference type="GO" id="GO:0000150">
    <property type="term" value="F:DNA strand exchange activity"/>
    <property type="evidence" value="ECO:0007669"/>
    <property type="project" value="InterPro"/>
</dbReference>
<dbReference type="KEGG" id="rus:RBI_II00419"/>
<proteinExistence type="predicted"/>
<feature type="domain" description="Recombinase" evidence="3">
    <location>
        <begin position="164"/>
        <end position="308"/>
    </location>
</feature>
<gene>
    <name evidence="5" type="ORF">PNU62_00350</name>
    <name evidence="4" type="ORF">RBI_II00419</name>
</gene>
<dbReference type="Pfam" id="PF00239">
    <property type="entry name" value="Resolvase"/>
    <property type="match status" value="1"/>
</dbReference>
<reference evidence="5" key="2">
    <citation type="submission" date="2023-01" db="EMBL/GenBank/DDBJ databases">
        <title>Human gut microbiome strain richness.</title>
        <authorList>
            <person name="Chen-Liaw A."/>
        </authorList>
    </citation>
    <scope>NUCLEOTIDE SEQUENCE</scope>
    <source>
        <strain evidence="5">1001275st1_F4_1001275B_160808</strain>
    </source>
</reference>
<dbReference type="PANTHER" id="PTHR30461:SF23">
    <property type="entry name" value="DNA RECOMBINASE-RELATED"/>
    <property type="match status" value="1"/>
</dbReference>
<dbReference type="EMBL" id="JAQMLV010000001">
    <property type="protein sequence ID" value="MDB8743465.1"/>
    <property type="molecule type" value="Genomic_DNA"/>
</dbReference>
<evidence type="ECO:0000313" key="6">
    <source>
        <dbReference type="Proteomes" id="UP000027600"/>
    </source>
</evidence>
<dbReference type="SMART" id="SM00857">
    <property type="entry name" value="Resolvase"/>
    <property type="match status" value="1"/>
</dbReference>
<dbReference type="InterPro" id="IPR025378">
    <property type="entry name" value="DUF4368"/>
</dbReference>
<keyword evidence="6" id="KW-1185">Reference proteome</keyword>
<evidence type="ECO:0000256" key="1">
    <source>
        <dbReference type="SAM" id="Coils"/>
    </source>
</evidence>
<feature type="coiled-coil region" evidence="1">
    <location>
        <begin position="407"/>
        <end position="434"/>
    </location>
</feature>
<dbReference type="Pfam" id="PF14287">
    <property type="entry name" value="DUF4368"/>
    <property type="match status" value="1"/>
</dbReference>
<dbReference type="Pfam" id="PF07508">
    <property type="entry name" value="Recombinase"/>
    <property type="match status" value="1"/>
</dbReference>
<evidence type="ECO:0000313" key="7">
    <source>
        <dbReference type="Proteomes" id="UP001211015"/>
    </source>
</evidence>
<dbReference type="GO" id="GO:0003677">
    <property type="term" value="F:DNA binding"/>
    <property type="evidence" value="ECO:0007669"/>
    <property type="project" value="InterPro"/>
</dbReference>
<dbReference type="EMBL" id="HF545617">
    <property type="protein sequence ID" value="CCO06176.1"/>
    <property type="molecule type" value="Genomic_DNA"/>
</dbReference>
<dbReference type="PANTHER" id="PTHR30461">
    <property type="entry name" value="DNA-INVERTASE FROM LAMBDOID PROPHAGE"/>
    <property type="match status" value="1"/>
</dbReference>
<keyword evidence="1" id="KW-0175">Coiled coil</keyword>
<dbReference type="Proteomes" id="UP001211015">
    <property type="component" value="Unassembled WGS sequence"/>
</dbReference>
<dbReference type="InterPro" id="IPR038109">
    <property type="entry name" value="DNA_bind_recomb_sf"/>
</dbReference>
<dbReference type="AlphaFoldDB" id="A0AAP3VP91"/>
<dbReference type="InterPro" id="IPR025827">
    <property type="entry name" value="Zn_ribbon_recom_dom"/>
</dbReference>
<dbReference type="InterPro" id="IPR011109">
    <property type="entry name" value="DNA_bind_recombinase_dom"/>
</dbReference>
<dbReference type="Gene3D" id="3.90.1750.20">
    <property type="entry name" value="Putative Large Serine Recombinase, Chain B, Domain 2"/>
    <property type="match status" value="1"/>
</dbReference>